<sequence>MSHYLNRIAEDLVKAKLENYWSGFELVAYALYDKRNVYLFNHPKFSNNPQCTYHILSWDIQFTGDTIILYEEYPTAIVNMDSYEDYEDLYSIVVHELFHGYQYIKDEKRFPDEMMGITYPLSKENVELRNLERTNLYHALLENNIIKKKQYLNAFIALREKRAAWIEEYLTYEKLIETIEGPAWYVEIRAYSEKSPLDYHSVLKKYAQQLINKYESTSSIRSSCYGSGLFMCLLLEELSPGWMESFFDREETLYDLLKLHSGDYMEDSIADVKISSETEEVVNFAMEKRIKAFEEFNEQAGIHLYIEGEITAESFDPMNIIPLEDRLLHKSFIKVRMNNQDYLIHQPVIAHVGNGMKYINKLHLILGHKPIENSDSLTIEGVGEIKGRYKKQEHIWHVFIPSNVILNDQVLKLDK</sequence>
<accession>A0A9W4L3H6</accession>
<dbReference type="EMBL" id="CAKKMG010000037">
    <property type="protein sequence ID" value="CAH0237047.1"/>
    <property type="molecule type" value="Genomic_DNA"/>
</dbReference>
<protein>
    <recommendedName>
        <fullName evidence="3">Peptide ABC transporter permease</fullName>
    </recommendedName>
</protein>
<name>A0A9W4L3H6_9BACI</name>
<evidence type="ECO:0000313" key="2">
    <source>
        <dbReference type="Proteomes" id="UP000789326"/>
    </source>
</evidence>
<dbReference type="Proteomes" id="UP000789326">
    <property type="component" value="Unassembled WGS sequence"/>
</dbReference>
<evidence type="ECO:0008006" key="3">
    <source>
        <dbReference type="Google" id="ProtNLM"/>
    </source>
</evidence>
<evidence type="ECO:0000313" key="1">
    <source>
        <dbReference type="EMBL" id="CAH0237047.1"/>
    </source>
</evidence>
<dbReference type="AlphaFoldDB" id="A0A9W4L3H6"/>
<proteinExistence type="predicted"/>
<dbReference type="RefSeq" id="WP_309518559.1">
    <property type="nucleotide sequence ID" value="NZ_JAVIVP010000001.1"/>
</dbReference>
<comment type="caution">
    <text evidence="1">The sequence shown here is derived from an EMBL/GenBank/DDBJ whole genome shotgun (WGS) entry which is preliminary data.</text>
</comment>
<organism evidence="1 2">
    <name type="scientific">Peribacillus simplex</name>
    <dbReference type="NCBI Taxonomy" id="1478"/>
    <lineage>
        <taxon>Bacteria</taxon>
        <taxon>Bacillati</taxon>
        <taxon>Bacillota</taxon>
        <taxon>Bacilli</taxon>
        <taxon>Bacillales</taxon>
        <taxon>Bacillaceae</taxon>
        <taxon>Peribacillus</taxon>
    </lineage>
</organism>
<reference evidence="1" key="1">
    <citation type="submission" date="2021-11" db="EMBL/GenBank/DDBJ databases">
        <authorList>
            <person name="Bulgarelli D."/>
        </authorList>
    </citation>
    <scope>NUCLEOTIDE SEQUENCE</scope>
    <source>
        <strain evidence="1">Bi133</strain>
    </source>
</reference>
<gene>
    <name evidence="1" type="ORF">SRABI133_02786</name>
</gene>